<dbReference type="GeneID" id="35402370"/>
<dbReference type="VEuPathDB" id="FungiDB:FFUJ_08895"/>
<evidence type="ECO:0000256" key="3">
    <source>
        <dbReference type="ARBA" id="ARBA00023163"/>
    </source>
</evidence>
<organism evidence="7 8">
    <name type="scientific">Gibberella fujikuroi (strain CBS 195.34 / IMI 58289 / NRRL A-6831)</name>
    <name type="common">Bakanae and foot rot disease fungus</name>
    <name type="synonym">Fusarium fujikuroi</name>
    <dbReference type="NCBI Taxonomy" id="1279085"/>
    <lineage>
        <taxon>Eukaryota</taxon>
        <taxon>Fungi</taxon>
        <taxon>Dikarya</taxon>
        <taxon>Ascomycota</taxon>
        <taxon>Pezizomycotina</taxon>
        <taxon>Sordariomycetes</taxon>
        <taxon>Hypocreomycetidae</taxon>
        <taxon>Hypocreales</taxon>
        <taxon>Nectriaceae</taxon>
        <taxon>Fusarium</taxon>
        <taxon>Fusarium fujikuroi species complex</taxon>
    </lineage>
</organism>
<dbReference type="Gene3D" id="4.10.240.10">
    <property type="entry name" value="Zn(2)-C6 fungal-type DNA-binding domain"/>
    <property type="match status" value="1"/>
</dbReference>
<accession>S0E8X3</accession>
<reference evidence="8" key="1">
    <citation type="journal article" date="2013" name="PLoS Pathog.">
        <title>Deciphering the cryptic genome: genome-wide analyses of the rice pathogen Fusarium fujikuroi reveal complex regulation of secondary metabolism and novel metabolites.</title>
        <authorList>
            <person name="Wiemann P."/>
            <person name="Sieber C.M."/>
            <person name="von Bargen K.W."/>
            <person name="Studt L."/>
            <person name="Niehaus E.M."/>
            <person name="Espino J.J."/>
            <person name="Huss K."/>
            <person name="Michielse C.B."/>
            <person name="Albermann S."/>
            <person name="Wagner D."/>
            <person name="Bergner S.V."/>
            <person name="Connolly L.R."/>
            <person name="Fischer A."/>
            <person name="Reuter G."/>
            <person name="Kleigrewe K."/>
            <person name="Bald T."/>
            <person name="Wingfield B.D."/>
            <person name="Ophir R."/>
            <person name="Freeman S."/>
            <person name="Hippler M."/>
            <person name="Smith K.M."/>
            <person name="Brown D.W."/>
            <person name="Proctor R.H."/>
            <person name="Munsterkotter M."/>
            <person name="Freitag M."/>
            <person name="Humpf H.U."/>
            <person name="Guldener U."/>
            <person name="Tudzynski B."/>
        </authorList>
    </citation>
    <scope>NUCLEOTIDE SEQUENCE [LARGE SCALE GENOMIC DNA]</scope>
    <source>
        <strain evidence="8">CBS 195.34 / IMI 58289 / NRRL A-6831</strain>
    </source>
</reference>
<feature type="compositionally biased region" description="Polar residues" evidence="5">
    <location>
        <begin position="168"/>
        <end position="179"/>
    </location>
</feature>
<dbReference type="InterPro" id="IPR051127">
    <property type="entry name" value="Fungal_SecMet_Regulators"/>
</dbReference>
<feature type="region of interest" description="Disordered" evidence="5">
    <location>
        <begin position="153"/>
        <end position="184"/>
    </location>
</feature>
<dbReference type="InterPro" id="IPR007219">
    <property type="entry name" value="XnlR_reg_dom"/>
</dbReference>
<dbReference type="GO" id="GO:0000978">
    <property type="term" value="F:RNA polymerase II cis-regulatory region sequence-specific DNA binding"/>
    <property type="evidence" value="ECO:0007669"/>
    <property type="project" value="TreeGrafter"/>
</dbReference>
<feature type="region of interest" description="Disordered" evidence="5">
    <location>
        <begin position="107"/>
        <end position="126"/>
    </location>
</feature>
<evidence type="ECO:0000256" key="1">
    <source>
        <dbReference type="ARBA" id="ARBA00023015"/>
    </source>
</evidence>
<keyword evidence="8" id="KW-1185">Reference proteome</keyword>
<dbReference type="GO" id="GO:0008270">
    <property type="term" value="F:zinc ion binding"/>
    <property type="evidence" value="ECO:0007669"/>
    <property type="project" value="InterPro"/>
</dbReference>
<keyword evidence="2" id="KW-0238">DNA-binding</keyword>
<gene>
    <name evidence="7" type="ORF">FFUJ_08895</name>
</gene>
<evidence type="ECO:0000259" key="6">
    <source>
        <dbReference type="SMART" id="SM00906"/>
    </source>
</evidence>
<proteinExistence type="predicted"/>
<dbReference type="PANTHER" id="PTHR47424:SF3">
    <property type="entry name" value="REGULATORY PROTEIN GAL4"/>
    <property type="match status" value="1"/>
</dbReference>
<dbReference type="STRING" id="1279085.S0E8X3"/>
<dbReference type="GO" id="GO:0000981">
    <property type="term" value="F:DNA-binding transcription factor activity, RNA polymerase II-specific"/>
    <property type="evidence" value="ECO:0007669"/>
    <property type="project" value="InterPro"/>
</dbReference>
<dbReference type="PANTHER" id="PTHR47424">
    <property type="entry name" value="REGULATORY PROTEIN GAL4"/>
    <property type="match status" value="1"/>
</dbReference>
<dbReference type="GO" id="GO:0006351">
    <property type="term" value="P:DNA-templated transcription"/>
    <property type="evidence" value="ECO:0007669"/>
    <property type="project" value="InterPro"/>
</dbReference>
<dbReference type="CDD" id="cd12148">
    <property type="entry name" value="fungal_TF_MHR"/>
    <property type="match status" value="1"/>
</dbReference>
<dbReference type="SMART" id="SM00906">
    <property type="entry name" value="Fungal_trans"/>
    <property type="match status" value="1"/>
</dbReference>
<dbReference type="EMBL" id="HF679029">
    <property type="protein sequence ID" value="CCT71065.1"/>
    <property type="molecule type" value="Genomic_DNA"/>
</dbReference>
<feature type="domain" description="Xylanolytic transcriptional activator regulatory" evidence="6">
    <location>
        <begin position="297"/>
        <end position="371"/>
    </location>
</feature>
<evidence type="ECO:0000256" key="2">
    <source>
        <dbReference type="ARBA" id="ARBA00023125"/>
    </source>
</evidence>
<keyword evidence="1" id="KW-0805">Transcription regulation</keyword>
<feature type="compositionally biased region" description="Low complexity" evidence="5">
    <location>
        <begin position="112"/>
        <end position="126"/>
    </location>
</feature>
<keyword evidence="3" id="KW-0804">Transcription</keyword>
<sequence length="696" mass="78370">MSPDESQGTCDSRRPKCGRCVVYDFTCLYAKTRSRRHEVNQDDGWDASSSNAIDELRDGINAYDDLIRRLLRRKTEDNLDPKELHNQVKDRVKRALDRIALLTDPRAATIASPSDQDPSSQSPFSQNQHRYLGEVSDVHFFNLVKGFLQTKDSSNPEQGFDSYEQDGEVSTTNNKSNGHTLPPAPVDTRELVEVYFSTIHIAYPFIPQSPFMANLAREGGIPNNATDLAILYVICAIGSYYTSFPGRDAVSQTRHECYFQRAMALTAATSGHHSIQQVTLLLVQCFYLLTVSKTDSCWTTLGQAVRIAQSIGLHVESPSPKSRSATVLERRRRIWHSIYVLDRLLSLQLGRPPAIHDQDCNVALPSRRADNEIDWSSDAMEPPEESPSAGDYFIAVIGFSQIVGCVLRDVYGPVHSRPTPEMILGTQNLDRRLVEWKLGLPQKLRFDLGHSFDQNNIFRRQRNMLAIKFHHLRALLHRPYLCYPLLRQRDDSSMSLSQLDWPLIAVFERICIDEAQGTARLLHHVSDEQELVHEFPWWQMISCLICAGSILLVSSIFAQQLDDHSGFDSEGLRDDAETCLKIFEALSSNSKSARIARNMIQGLKQSGSEWRKQAGQGTDVVPFSQTLSQPDASMELQHTSATGVPVSQEMLSLQDQNVELLSDAIPTPQNWPAEITDSMAWSSQFLDTFQGDGSWI</sequence>
<dbReference type="RefSeq" id="XP_023433144.1">
    <property type="nucleotide sequence ID" value="XM_023580354.1"/>
</dbReference>
<dbReference type="GO" id="GO:0005634">
    <property type="term" value="C:nucleus"/>
    <property type="evidence" value="ECO:0007669"/>
    <property type="project" value="TreeGrafter"/>
</dbReference>
<evidence type="ECO:0000313" key="7">
    <source>
        <dbReference type="EMBL" id="CCT71065.1"/>
    </source>
</evidence>
<evidence type="ECO:0000313" key="8">
    <source>
        <dbReference type="Proteomes" id="UP000016800"/>
    </source>
</evidence>
<protein>
    <submittedName>
        <fullName evidence="7">Related to transcriptional activator acu-15</fullName>
    </submittedName>
</protein>
<evidence type="ECO:0000256" key="4">
    <source>
        <dbReference type="ARBA" id="ARBA00023242"/>
    </source>
</evidence>
<dbReference type="InterPro" id="IPR036864">
    <property type="entry name" value="Zn2-C6_fun-type_DNA-bd_sf"/>
</dbReference>
<dbReference type="Proteomes" id="UP000016800">
    <property type="component" value="Chromosome VII"/>
</dbReference>
<dbReference type="Pfam" id="PF04082">
    <property type="entry name" value="Fungal_trans"/>
    <property type="match status" value="1"/>
</dbReference>
<dbReference type="HOGENOM" id="CLU_023747_0_0_1"/>
<keyword evidence="4" id="KW-0539">Nucleus</keyword>
<dbReference type="AlphaFoldDB" id="S0E8X3"/>
<name>S0E8X3_GIBF5</name>
<evidence type="ECO:0000256" key="5">
    <source>
        <dbReference type="SAM" id="MobiDB-lite"/>
    </source>
</evidence>
<dbReference type="GO" id="GO:0000435">
    <property type="term" value="P:positive regulation of transcription from RNA polymerase II promoter by galactose"/>
    <property type="evidence" value="ECO:0007669"/>
    <property type="project" value="TreeGrafter"/>
</dbReference>